<reference evidence="2 3" key="1">
    <citation type="submission" date="2013-04" db="EMBL/GenBank/DDBJ databases">
        <title>Oceanococcus atlanticus 22II-S10r2 Genome Sequencing.</title>
        <authorList>
            <person name="Lai Q."/>
            <person name="Li G."/>
            <person name="Shao Z."/>
        </authorList>
    </citation>
    <scope>NUCLEOTIDE SEQUENCE [LARGE SCALE GENOMIC DNA]</scope>
    <source>
        <strain evidence="2 3">22II-S10r2</strain>
    </source>
</reference>
<evidence type="ECO:0000313" key="3">
    <source>
        <dbReference type="Proteomes" id="UP000192342"/>
    </source>
</evidence>
<evidence type="ECO:0008006" key="4">
    <source>
        <dbReference type="Google" id="ProtNLM"/>
    </source>
</evidence>
<keyword evidence="1" id="KW-1133">Transmembrane helix</keyword>
<dbReference type="STRING" id="1317117.ATO7_04955"/>
<gene>
    <name evidence="2" type="ORF">ATO7_04955</name>
</gene>
<keyword evidence="1" id="KW-0812">Transmembrane</keyword>
<accession>A0A1Y1SIH1</accession>
<keyword evidence="3" id="KW-1185">Reference proteome</keyword>
<dbReference type="RefSeq" id="WP_083560098.1">
    <property type="nucleotide sequence ID" value="NZ_AQQV01000001.1"/>
</dbReference>
<dbReference type="InterPro" id="IPR007047">
    <property type="entry name" value="Flp_Fap"/>
</dbReference>
<name>A0A1Y1SIH1_9GAMM</name>
<dbReference type="Proteomes" id="UP000192342">
    <property type="component" value="Unassembled WGS sequence"/>
</dbReference>
<evidence type="ECO:0000256" key="1">
    <source>
        <dbReference type="SAM" id="Phobius"/>
    </source>
</evidence>
<organism evidence="2 3">
    <name type="scientific">Oceanococcus atlanticus</name>
    <dbReference type="NCBI Taxonomy" id="1317117"/>
    <lineage>
        <taxon>Bacteria</taxon>
        <taxon>Pseudomonadati</taxon>
        <taxon>Pseudomonadota</taxon>
        <taxon>Gammaproteobacteria</taxon>
        <taxon>Chromatiales</taxon>
        <taxon>Oceanococcaceae</taxon>
        <taxon>Oceanococcus</taxon>
    </lineage>
</organism>
<proteinExistence type="predicted"/>
<evidence type="ECO:0000313" key="2">
    <source>
        <dbReference type="EMBL" id="ORE89200.1"/>
    </source>
</evidence>
<feature type="transmembrane region" description="Helical" evidence="1">
    <location>
        <begin position="20"/>
        <end position="42"/>
    </location>
</feature>
<comment type="caution">
    <text evidence="2">The sequence shown here is derived from an EMBL/GenBank/DDBJ whole genome shotgun (WGS) entry which is preliminary data.</text>
</comment>
<dbReference type="Pfam" id="PF04964">
    <property type="entry name" value="Flp_Fap"/>
    <property type="match status" value="1"/>
</dbReference>
<dbReference type="AlphaFoldDB" id="A0A1Y1SIH1"/>
<protein>
    <recommendedName>
        <fullName evidence="4">Flp/Fap pilin component</fullName>
    </recommendedName>
</protein>
<dbReference type="EMBL" id="AQQV01000001">
    <property type="protein sequence ID" value="ORE89200.1"/>
    <property type="molecule type" value="Genomic_DNA"/>
</dbReference>
<keyword evidence="1" id="KW-0472">Membrane</keyword>
<sequence>MEWMQMVQAKYQKGATAIEYALIAGLLAAMLIGAIALLSGGFTNAFTEIGNCITGQECNFGSDGG</sequence>